<dbReference type="HOGENOM" id="CLU_106706_0_0_7"/>
<dbReference type="SFLD" id="SFLDG01129">
    <property type="entry name" value="C1.5:_HAD__Beta-PGM__Phosphata"/>
    <property type="match status" value="1"/>
</dbReference>
<dbReference type="Gene3D" id="3.40.50.1000">
    <property type="entry name" value="HAD superfamily/HAD-like"/>
    <property type="match status" value="1"/>
</dbReference>
<evidence type="ECO:0000313" key="2">
    <source>
        <dbReference type="Proteomes" id="UP000002420"/>
    </source>
</evidence>
<dbReference type="InterPro" id="IPR050155">
    <property type="entry name" value="HAD-like_hydrolase_sf"/>
</dbReference>
<dbReference type="PANTHER" id="PTHR43434:SF3">
    <property type="entry name" value="GMP_IMP NUCLEOTIDASE YRFG"/>
    <property type="match status" value="1"/>
</dbReference>
<reference evidence="1 2" key="1">
    <citation type="submission" date="2008-05" db="EMBL/GenBank/DDBJ databases">
        <title>Complete sequence of chromosome of Geobacter lovleyi SZ.</title>
        <authorList>
            <consortium name="US DOE Joint Genome Institute"/>
            <person name="Lucas S."/>
            <person name="Copeland A."/>
            <person name="Lapidus A."/>
            <person name="Glavina del Rio T."/>
            <person name="Dalin E."/>
            <person name="Tice H."/>
            <person name="Bruce D."/>
            <person name="Goodwin L."/>
            <person name="Pitluck S."/>
            <person name="Chertkov O."/>
            <person name="Meincke L."/>
            <person name="Brettin T."/>
            <person name="Detter J.C."/>
            <person name="Han C."/>
            <person name="Tapia R."/>
            <person name="Kuske C.R."/>
            <person name="Schmutz J."/>
            <person name="Larimer F."/>
            <person name="Land M."/>
            <person name="Hauser L."/>
            <person name="Kyrpides N."/>
            <person name="Mikhailova N."/>
            <person name="Sung Y."/>
            <person name="Fletcher K.E."/>
            <person name="Ritalahti K.M."/>
            <person name="Loeffler F.E."/>
            <person name="Richardson P."/>
        </authorList>
    </citation>
    <scope>NUCLEOTIDE SEQUENCE [LARGE SCALE GENOMIC DNA]</scope>
    <source>
        <strain evidence="2">ATCC BAA-1151 / DSM 17278 / SZ</strain>
    </source>
</reference>
<name>B3E4B2_TRIL1</name>
<dbReference type="PANTHER" id="PTHR43434">
    <property type="entry name" value="PHOSPHOGLYCOLATE PHOSPHATASE"/>
    <property type="match status" value="1"/>
</dbReference>
<dbReference type="SUPFAM" id="SSF56784">
    <property type="entry name" value="HAD-like"/>
    <property type="match status" value="1"/>
</dbReference>
<dbReference type="AlphaFoldDB" id="B3E4B2"/>
<dbReference type="EMBL" id="CP001089">
    <property type="protein sequence ID" value="ACD95933.1"/>
    <property type="molecule type" value="Genomic_DNA"/>
</dbReference>
<dbReference type="GO" id="GO:0005829">
    <property type="term" value="C:cytosol"/>
    <property type="evidence" value="ECO:0007669"/>
    <property type="project" value="TreeGrafter"/>
</dbReference>
<dbReference type="Proteomes" id="UP000002420">
    <property type="component" value="Chromosome"/>
</dbReference>
<proteinExistence type="predicted"/>
<dbReference type="SFLD" id="SFLDS00003">
    <property type="entry name" value="Haloacid_Dehalogenase"/>
    <property type="match status" value="1"/>
</dbReference>
<dbReference type="Pfam" id="PF00702">
    <property type="entry name" value="Hydrolase"/>
    <property type="match status" value="1"/>
</dbReference>
<dbReference type="CDD" id="cd01427">
    <property type="entry name" value="HAD_like"/>
    <property type="match status" value="1"/>
</dbReference>
<dbReference type="NCBIfam" id="NF011564">
    <property type="entry name" value="PRK14988.1"/>
    <property type="match status" value="1"/>
</dbReference>
<keyword evidence="2" id="KW-1185">Reference proteome</keyword>
<evidence type="ECO:0000313" key="1">
    <source>
        <dbReference type="EMBL" id="ACD95933.1"/>
    </source>
</evidence>
<organism evidence="1 2">
    <name type="scientific">Trichlorobacter lovleyi (strain ATCC BAA-1151 / DSM 17278 / SZ)</name>
    <name type="common">Geobacter lovleyi</name>
    <dbReference type="NCBI Taxonomy" id="398767"/>
    <lineage>
        <taxon>Bacteria</taxon>
        <taxon>Pseudomonadati</taxon>
        <taxon>Thermodesulfobacteriota</taxon>
        <taxon>Desulfuromonadia</taxon>
        <taxon>Geobacterales</taxon>
        <taxon>Geobacteraceae</taxon>
        <taxon>Trichlorobacter</taxon>
    </lineage>
</organism>
<sequence length="258" mass="30102">MKRVGLRVHLFFLFKGVYKQIMILEWHDVDTVLLDMDGTLLDRHFDDHFWLEHVPKRWAAKNRVPLKLAQEQLHALFRSQEQTLNWTNLDYWSDRLGLDIPLLKLEVEHLIAVHPGVVEFLAYCRQHGKQLWLVTNAHSKTLDLKLKKTRIGHWFDGVVSAHQVGLPKEDSRFWGELQRFVRYDPDRTMLGEDSETNLHTAQEYGIRYLFYISHYSSTCTPVVSDSFVTLDYFSRLIPVEGQSTVRIASSGGLCSHVI</sequence>
<protein>
    <submittedName>
        <fullName evidence="1">HAD-superfamily hydrolase, subfamily IA, variant 3</fullName>
    </submittedName>
</protein>
<dbReference type="InterPro" id="IPR023214">
    <property type="entry name" value="HAD_sf"/>
</dbReference>
<dbReference type="eggNOG" id="COG0637">
    <property type="taxonomic scope" value="Bacteria"/>
</dbReference>
<dbReference type="GO" id="GO:0006281">
    <property type="term" value="P:DNA repair"/>
    <property type="evidence" value="ECO:0007669"/>
    <property type="project" value="TreeGrafter"/>
</dbReference>
<accession>B3E4B2</accession>
<dbReference type="GO" id="GO:0008967">
    <property type="term" value="F:phosphoglycolate phosphatase activity"/>
    <property type="evidence" value="ECO:0007669"/>
    <property type="project" value="TreeGrafter"/>
</dbReference>
<dbReference type="STRING" id="398767.Glov_2217"/>
<gene>
    <name evidence="1" type="ordered locus">Glov_2217</name>
</gene>
<keyword evidence="1" id="KW-0378">Hydrolase</keyword>
<dbReference type="InterPro" id="IPR036412">
    <property type="entry name" value="HAD-like_sf"/>
</dbReference>
<dbReference type="KEGG" id="glo:Glov_2217"/>